<sequence>MTNQGIKIVLIGDSMVGKTSIIKKYQDEAFDGNVSSTIGSTISSFEKEINSKKVRLDLCDTAGQERYRSLGPIYYRDAKCALAVFDITKLESLESLDTWISVFKESTENAFVYIVANKSDLKDHVAMTMETIKKFADDHDSKLFYTSALTGEGINSLINSLFLHFSTDHSKEKGVDISQTKKNSSSSCC</sequence>
<dbReference type="InterPro" id="IPR001806">
    <property type="entry name" value="Small_GTPase"/>
</dbReference>
<dbReference type="GO" id="GO:0003924">
    <property type="term" value="F:GTPase activity"/>
    <property type="evidence" value="ECO:0000318"/>
    <property type="project" value="GO_Central"/>
</dbReference>
<dbReference type="VEuPathDB" id="TrichDB:TVAGG3_0459030"/>
<dbReference type="PANTHER" id="PTHR47978">
    <property type="match status" value="1"/>
</dbReference>
<reference evidence="2" key="1">
    <citation type="submission" date="2006-10" db="EMBL/GenBank/DDBJ databases">
        <authorList>
            <person name="Amadeo P."/>
            <person name="Zhao Q."/>
            <person name="Wortman J."/>
            <person name="Fraser-Liggett C."/>
            <person name="Carlton J."/>
        </authorList>
    </citation>
    <scope>NUCLEOTIDE SEQUENCE</scope>
    <source>
        <strain evidence="2">G3</strain>
    </source>
</reference>
<dbReference type="OMA" id="VDNIFAH"/>
<dbReference type="NCBIfam" id="TIGR00231">
    <property type="entry name" value="small_GTP"/>
    <property type="match status" value="1"/>
</dbReference>
<name>A2EZ62_TRIV3</name>
<evidence type="ECO:0000256" key="1">
    <source>
        <dbReference type="ARBA" id="ARBA00022741"/>
    </source>
</evidence>
<evidence type="ECO:0000313" key="3">
    <source>
        <dbReference type="Proteomes" id="UP000001542"/>
    </source>
</evidence>
<dbReference type="GO" id="GO:0005769">
    <property type="term" value="C:early endosome"/>
    <property type="evidence" value="ECO:0000318"/>
    <property type="project" value="GO_Central"/>
</dbReference>
<accession>A2EZ62</accession>
<dbReference type="InterPro" id="IPR027417">
    <property type="entry name" value="P-loop_NTPase"/>
</dbReference>
<dbReference type="VEuPathDB" id="TrichDB:TVAG_383530"/>
<dbReference type="SUPFAM" id="SSF52540">
    <property type="entry name" value="P-loop containing nucleoside triphosphate hydrolases"/>
    <property type="match status" value="1"/>
</dbReference>
<dbReference type="EMBL" id="DS113548">
    <property type="protein sequence ID" value="EAY02050.1"/>
    <property type="molecule type" value="Genomic_DNA"/>
</dbReference>
<keyword evidence="3" id="KW-1185">Reference proteome</keyword>
<dbReference type="InParanoid" id="A2EZ62"/>
<dbReference type="GO" id="GO:0005525">
    <property type="term" value="F:GTP binding"/>
    <property type="evidence" value="ECO:0007669"/>
    <property type="project" value="InterPro"/>
</dbReference>
<dbReference type="Proteomes" id="UP000001542">
    <property type="component" value="Unassembled WGS sequence"/>
</dbReference>
<dbReference type="eggNOG" id="KOG0087">
    <property type="taxonomic scope" value="Eukaryota"/>
</dbReference>
<dbReference type="PRINTS" id="PR00449">
    <property type="entry name" value="RASTRNSFRMNG"/>
</dbReference>
<dbReference type="AlphaFoldDB" id="A2EZ62"/>
<dbReference type="SMART" id="SM00175">
    <property type="entry name" value="RAB"/>
    <property type="match status" value="1"/>
</dbReference>
<dbReference type="GO" id="GO:0006886">
    <property type="term" value="P:intracellular protein transport"/>
    <property type="evidence" value="ECO:0000318"/>
    <property type="project" value="GO_Central"/>
</dbReference>
<dbReference type="SMR" id="A2EZ62"/>
<dbReference type="GO" id="GO:0012505">
    <property type="term" value="C:endomembrane system"/>
    <property type="evidence" value="ECO:0000318"/>
    <property type="project" value="GO_Central"/>
</dbReference>
<evidence type="ECO:0000313" key="2">
    <source>
        <dbReference type="EMBL" id="EAY02050.1"/>
    </source>
</evidence>
<organism evidence="2 3">
    <name type="scientific">Trichomonas vaginalis (strain ATCC PRA-98 / G3)</name>
    <dbReference type="NCBI Taxonomy" id="412133"/>
    <lineage>
        <taxon>Eukaryota</taxon>
        <taxon>Metamonada</taxon>
        <taxon>Parabasalia</taxon>
        <taxon>Trichomonadida</taxon>
        <taxon>Trichomonadidae</taxon>
        <taxon>Trichomonas</taxon>
    </lineage>
</organism>
<dbReference type="Pfam" id="PF00071">
    <property type="entry name" value="Ras"/>
    <property type="match status" value="1"/>
</dbReference>
<keyword evidence="1" id="KW-0547">Nucleotide-binding</keyword>
<dbReference type="CDD" id="cd00154">
    <property type="entry name" value="Rab"/>
    <property type="match status" value="1"/>
</dbReference>
<dbReference type="STRING" id="5722.A2EZ62"/>
<dbReference type="Gene3D" id="3.40.50.300">
    <property type="entry name" value="P-loop containing nucleotide triphosphate hydrolases"/>
    <property type="match status" value="1"/>
</dbReference>
<dbReference type="PROSITE" id="PS51419">
    <property type="entry name" value="RAB"/>
    <property type="match status" value="1"/>
</dbReference>
<dbReference type="SMART" id="SM00173">
    <property type="entry name" value="RAS"/>
    <property type="match status" value="1"/>
</dbReference>
<dbReference type="FunFam" id="3.40.50.300:FF:001430">
    <property type="entry name" value="Small GTPase EhRabM3, putative"/>
    <property type="match status" value="1"/>
</dbReference>
<reference evidence="2" key="2">
    <citation type="journal article" date="2007" name="Science">
        <title>Draft genome sequence of the sexually transmitted pathogen Trichomonas vaginalis.</title>
        <authorList>
            <person name="Carlton J.M."/>
            <person name="Hirt R.P."/>
            <person name="Silva J.C."/>
            <person name="Delcher A.L."/>
            <person name="Schatz M."/>
            <person name="Zhao Q."/>
            <person name="Wortman J.R."/>
            <person name="Bidwell S.L."/>
            <person name="Alsmark U.C.M."/>
            <person name="Besteiro S."/>
            <person name="Sicheritz-Ponten T."/>
            <person name="Noel C.J."/>
            <person name="Dacks J.B."/>
            <person name="Foster P.G."/>
            <person name="Simillion C."/>
            <person name="Van de Peer Y."/>
            <person name="Miranda-Saavedra D."/>
            <person name="Barton G.J."/>
            <person name="Westrop G.D."/>
            <person name="Mueller S."/>
            <person name="Dessi D."/>
            <person name="Fiori P.L."/>
            <person name="Ren Q."/>
            <person name="Paulsen I."/>
            <person name="Zhang H."/>
            <person name="Bastida-Corcuera F.D."/>
            <person name="Simoes-Barbosa A."/>
            <person name="Brown M.T."/>
            <person name="Hayes R.D."/>
            <person name="Mukherjee M."/>
            <person name="Okumura C.Y."/>
            <person name="Schneider R."/>
            <person name="Smith A.J."/>
            <person name="Vanacova S."/>
            <person name="Villalvazo M."/>
            <person name="Haas B.J."/>
            <person name="Pertea M."/>
            <person name="Feldblyum T.V."/>
            <person name="Utterback T.R."/>
            <person name="Shu C.L."/>
            <person name="Osoegawa K."/>
            <person name="de Jong P.J."/>
            <person name="Hrdy I."/>
            <person name="Horvathova L."/>
            <person name="Zubacova Z."/>
            <person name="Dolezal P."/>
            <person name="Malik S.B."/>
            <person name="Logsdon J.M. Jr."/>
            <person name="Henze K."/>
            <person name="Gupta A."/>
            <person name="Wang C.C."/>
            <person name="Dunne R.L."/>
            <person name="Upcroft J.A."/>
            <person name="Upcroft P."/>
            <person name="White O."/>
            <person name="Salzberg S.L."/>
            <person name="Tang P."/>
            <person name="Chiu C.-H."/>
            <person name="Lee Y.-S."/>
            <person name="Embley T.M."/>
            <person name="Coombs G.H."/>
            <person name="Mottram J.C."/>
            <person name="Tachezy J."/>
            <person name="Fraser-Liggett C.M."/>
            <person name="Johnson P.J."/>
        </authorList>
    </citation>
    <scope>NUCLEOTIDE SEQUENCE [LARGE SCALE GENOMIC DNA]</scope>
    <source>
        <strain evidence="2">G3</strain>
    </source>
</reference>
<protein>
    <submittedName>
        <fullName evidence="2">Small GTP-binding protein, putative</fullName>
    </submittedName>
</protein>
<proteinExistence type="predicted"/>
<dbReference type="SMART" id="SM00174">
    <property type="entry name" value="RHO"/>
    <property type="match status" value="1"/>
</dbReference>
<gene>
    <name evidence="2" type="ORF">TVAG_383530</name>
</gene>
<dbReference type="SMART" id="SM00176">
    <property type="entry name" value="RAN"/>
    <property type="match status" value="1"/>
</dbReference>
<dbReference type="OrthoDB" id="25896at2759"/>
<dbReference type="InterPro" id="IPR005225">
    <property type="entry name" value="Small_GTP-bd"/>
</dbReference>
<dbReference type="KEGG" id="tva:4759881"/>
<dbReference type="RefSeq" id="XP_001330504.1">
    <property type="nucleotide sequence ID" value="XM_001330469.1"/>
</dbReference>